<proteinExistence type="predicted"/>
<organism evidence="2">
    <name type="scientific">freshwater metagenome</name>
    <dbReference type="NCBI Taxonomy" id="449393"/>
    <lineage>
        <taxon>unclassified sequences</taxon>
        <taxon>metagenomes</taxon>
        <taxon>ecological metagenomes</taxon>
    </lineage>
</organism>
<evidence type="ECO:0000259" key="1">
    <source>
        <dbReference type="SMART" id="SM00507"/>
    </source>
</evidence>
<protein>
    <submittedName>
        <fullName evidence="2">Unannotated protein</fullName>
    </submittedName>
</protein>
<gene>
    <name evidence="2" type="ORF">UFOPK1438_00003</name>
</gene>
<dbReference type="InterPro" id="IPR003870">
    <property type="entry name" value="DUF222"/>
</dbReference>
<dbReference type="InterPro" id="IPR003615">
    <property type="entry name" value="HNH_nuc"/>
</dbReference>
<dbReference type="Pfam" id="PF02720">
    <property type="entry name" value="DUF222"/>
    <property type="match status" value="1"/>
</dbReference>
<accession>A0A6J6B3J0</accession>
<reference evidence="2" key="1">
    <citation type="submission" date="2020-05" db="EMBL/GenBank/DDBJ databases">
        <authorList>
            <person name="Chiriac C."/>
            <person name="Salcher M."/>
            <person name="Ghai R."/>
            <person name="Kavagutti S V."/>
        </authorList>
    </citation>
    <scope>NUCLEOTIDE SEQUENCE</scope>
</reference>
<dbReference type="EMBL" id="CAEZSM010000001">
    <property type="protein sequence ID" value="CAB4532913.1"/>
    <property type="molecule type" value="Genomic_DNA"/>
</dbReference>
<dbReference type="SMART" id="SM00507">
    <property type="entry name" value="HNHc"/>
    <property type="match status" value="1"/>
</dbReference>
<name>A0A6J6B3J0_9ZZZZ</name>
<dbReference type="AlphaFoldDB" id="A0A6J6B3J0"/>
<evidence type="ECO:0000313" key="2">
    <source>
        <dbReference type="EMBL" id="CAB4532913.1"/>
    </source>
</evidence>
<sequence length="437" mass="47333">MKIASSDVAALLRATPGIETLASLIAIDPRTLESGARIDYLSALERQSAWLQAAMQRAIVAVAGEEPSVGEGIFFGVDDAEREDISTALRMSPNSAQIRIDVARTLVNHLPNTCSALASGEISPAHATVIARETASAIRDGLPQFAIYEIESKALAHAEFHTPAQVANKVRTVLATVAPANFESVVDKARDTRRVSCYRENDGMSTVVAILPAEDAQLVMKAIEAFIIRSERSEKAQDASESRGEKVPRSADMKRADALTEMASQSLAAMSEDLLAHRRPITVNVTIDLPTLLGLAENPGQLAGYGAIPASVARTLASDGKWRRFITDPHNGALLDYGRETYFPPQQLVDFLIARDRTCRFPGCRQSAYRGDLDHAQSWESGGDTSAQNLGALCRRHHRMKTHGGWDLVSNSDGSCDWKSPTGKEFHVPARPILEAV</sequence>
<dbReference type="CDD" id="cd00085">
    <property type="entry name" value="HNHc"/>
    <property type="match status" value="1"/>
</dbReference>
<feature type="domain" description="HNH nuclease" evidence="1">
    <location>
        <begin position="347"/>
        <end position="399"/>
    </location>
</feature>